<proteinExistence type="predicted"/>
<evidence type="ECO:0000313" key="1">
    <source>
        <dbReference type="EMBL" id="MFD1834657.1"/>
    </source>
</evidence>
<accession>A0ABW4PV17</accession>
<keyword evidence="2" id="KW-1185">Reference proteome</keyword>
<evidence type="ECO:0008006" key="3">
    <source>
        <dbReference type="Google" id="ProtNLM"/>
    </source>
</evidence>
<comment type="caution">
    <text evidence="1">The sequence shown here is derived from an EMBL/GenBank/DDBJ whole genome shotgun (WGS) entry which is preliminary data.</text>
</comment>
<dbReference type="EMBL" id="JBHUFL010000002">
    <property type="protein sequence ID" value="MFD1834657.1"/>
    <property type="molecule type" value="Genomic_DNA"/>
</dbReference>
<dbReference type="Proteomes" id="UP001597280">
    <property type="component" value="Unassembled WGS sequence"/>
</dbReference>
<gene>
    <name evidence="1" type="ORF">ACFSDA_06155</name>
</gene>
<organism evidence="1 2">
    <name type="scientific">Brachybacterium rhamnosum</name>
    <dbReference type="NCBI Taxonomy" id="173361"/>
    <lineage>
        <taxon>Bacteria</taxon>
        <taxon>Bacillati</taxon>
        <taxon>Actinomycetota</taxon>
        <taxon>Actinomycetes</taxon>
        <taxon>Micrococcales</taxon>
        <taxon>Dermabacteraceae</taxon>
        <taxon>Brachybacterium</taxon>
    </lineage>
</organism>
<evidence type="ECO:0000313" key="2">
    <source>
        <dbReference type="Proteomes" id="UP001597280"/>
    </source>
</evidence>
<sequence length="115" mass="13066">MPAAAWERFARRRLTPDEVVLLAAEGEGFTWWDPLLLVTHRRVVDARDWPFIGWRTVREVPAQSVIGAELWGRALWWGSVIIRLRDGGRIRVRSKRGGVSRGLVDGLNRLIAGGR</sequence>
<reference evidence="2" key="1">
    <citation type="journal article" date="2019" name="Int. J. Syst. Evol. Microbiol.">
        <title>The Global Catalogue of Microorganisms (GCM) 10K type strain sequencing project: providing services to taxonomists for standard genome sequencing and annotation.</title>
        <authorList>
            <consortium name="The Broad Institute Genomics Platform"/>
            <consortium name="The Broad Institute Genome Sequencing Center for Infectious Disease"/>
            <person name="Wu L."/>
            <person name="Ma J."/>
        </authorList>
    </citation>
    <scope>NUCLEOTIDE SEQUENCE [LARGE SCALE GENOMIC DNA]</scope>
    <source>
        <strain evidence="2">JCM 11650</strain>
    </source>
</reference>
<dbReference type="RefSeq" id="WP_137769485.1">
    <property type="nucleotide sequence ID" value="NZ_BAAAIS010000002.1"/>
</dbReference>
<protein>
    <recommendedName>
        <fullName evidence="3">YokE-like PH domain-containing protein</fullName>
    </recommendedName>
</protein>
<name>A0ABW4PV17_9MICO</name>